<keyword evidence="2" id="KW-1185">Reference proteome</keyword>
<reference evidence="1" key="1">
    <citation type="journal article" date="2020" name="Stud. Mycol.">
        <title>101 Dothideomycetes genomes: a test case for predicting lifestyles and emergence of pathogens.</title>
        <authorList>
            <person name="Haridas S."/>
            <person name="Albert R."/>
            <person name="Binder M."/>
            <person name="Bloem J."/>
            <person name="Labutti K."/>
            <person name="Salamov A."/>
            <person name="Andreopoulos B."/>
            <person name="Baker S."/>
            <person name="Barry K."/>
            <person name="Bills G."/>
            <person name="Bluhm B."/>
            <person name="Cannon C."/>
            <person name="Castanera R."/>
            <person name="Culley D."/>
            <person name="Daum C."/>
            <person name="Ezra D."/>
            <person name="Gonzalez J."/>
            <person name="Henrissat B."/>
            <person name="Kuo A."/>
            <person name="Liang C."/>
            <person name="Lipzen A."/>
            <person name="Lutzoni F."/>
            <person name="Magnuson J."/>
            <person name="Mondo S."/>
            <person name="Nolan M."/>
            <person name="Ohm R."/>
            <person name="Pangilinan J."/>
            <person name="Park H.-J."/>
            <person name="Ramirez L."/>
            <person name="Alfaro M."/>
            <person name="Sun H."/>
            <person name="Tritt A."/>
            <person name="Yoshinaga Y."/>
            <person name="Zwiers L.-H."/>
            <person name="Turgeon B."/>
            <person name="Goodwin S."/>
            <person name="Spatafora J."/>
            <person name="Crous P."/>
            <person name="Grigoriev I."/>
        </authorList>
    </citation>
    <scope>NUCLEOTIDE SEQUENCE</scope>
    <source>
        <strain evidence="1">CBS 122368</strain>
    </source>
</reference>
<accession>A0A6A6ILU6</accession>
<dbReference type="EMBL" id="ML987193">
    <property type="protein sequence ID" value="KAF2251564.1"/>
    <property type="molecule type" value="Genomic_DNA"/>
</dbReference>
<organism evidence="1 2">
    <name type="scientific">Trematosphaeria pertusa</name>
    <dbReference type="NCBI Taxonomy" id="390896"/>
    <lineage>
        <taxon>Eukaryota</taxon>
        <taxon>Fungi</taxon>
        <taxon>Dikarya</taxon>
        <taxon>Ascomycota</taxon>
        <taxon>Pezizomycotina</taxon>
        <taxon>Dothideomycetes</taxon>
        <taxon>Pleosporomycetidae</taxon>
        <taxon>Pleosporales</taxon>
        <taxon>Massarineae</taxon>
        <taxon>Trematosphaeriaceae</taxon>
        <taxon>Trematosphaeria</taxon>
    </lineage>
</organism>
<dbReference type="GeneID" id="54574893"/>
<name>A0A6A6ILU6_9PLEO</name>
<dbReference type="RefSeq" id="XP_033686568.1">
    <property type="nucleotide sequence ID" value="XM_033821563.1"/>
</dbReference>
<evidence type="ECO:0000313" key="1">
    <source>
        <dbReference type="EMBL" id="KAF2251564.1"/>
    </source>
</evidence>
<gene>
    <name evidence="1" type="ORF">BU26DRAFT_286221</name>
</gene>
<dbReference type="Proteomes" id="UP000800094">
    <property type="component" value="Unassembled WGS sequence"/>
</dbReference>
<proteinExistence type="predicted"/>
<evidence type="ECO:0000313" key="2">
    <source>
        <dbReference type="Proteomes" id="UP000800094"/>
    </source>
</evidence>
<dbReference type="AlphaFoldDB" id="A0A6A6ILU6"/>
<dbReference type="OrthoDB" id="3800528at2759"/>
<sequence length="181" mass="19943">MYRMDYDSHGAGDRTIAAKCEGSHSGGGCNFAQFIDFIQKKRINSKAKDAQGRWIFVGNFDPSKVPADLDLENPDINKASEIMDWDSRTNPSKRPGDPPYLKYDGGYEASNLLGAKAAGRSNHGAILDGLAEVVQDSRKKAGDEKVKDQLENVRKCLNNVVLNRIKDNAANLVRDFQIGAR</sequence>
<protein>
    <submittedName>
        <fullName evidence="1">Uncharacterized protein</fullName>
    </submittedName>
</protein>